<name>A0ABD3S739_9LAMI</name>
<evidence type="ECO:0000256" key="1">
    <source>
        <dbReference type="PROSITE-ProRule" id="PRU00047"/>
    </source>
</evidence>
<keyword evidence="1" id="KW-0862">Zinc</keyword>
<dbReference type="Gene3D" id="4.10.60.10">
    <property type="entry name" value="Zinc finger, CCHC-type"/>
    <property type="match status" value="1"/>
</dbReference>
<evidence type="ECO:0000313" key="5">
    <source>
        <dbReference type="Proteomes" id="UP001634393"/>
    </source>
</evidence>
<evidence type="ECO:0000313" key="4">
    <source>
        <dbReference type="EMBL" id="KAL3820292.1"/>
    </source>
</evidence>
<dbReference type="PROSITE" id="PS50158">
    <property type="entry name" value="ZF_CCHC"/>
    <property type="match status" value="1"/>
</dbReference>
<dbReference type="GO" id="GO:0008270">
    <property type="term" value="F:zinc ion binding"/>
    <property type="evidence" value="ECO:0007669"/>
    <property type="project" value="UniProtKB-KW"/>
</dbReference>
<evidence type="ECO:0000259" key="3">
    <source>
        <dbReference type="PROSITE" id="PS50158"/>
    </source>
</evidence>
<proteinExistence type="predicted"/>
<sequence length="154" mass="17684">MQNHVLEMTNLIKKLSSLGIVMDEFFLVSYIMASLPSEYGAFQISYNTSREKWSLEELSRMLIQEETRLKQQGAHSVNMVTQGNVKHKKGAKKGNKSMSKGKEPMKAKLAPKKDLGKDKCHFCNKRGHYQKDCPKRKAWFEKKGIPYNPETSTK</sequence>
<dbReference type="SUPFAM" id="SSF57756">
    <property type="entry name" value="Retrovirus zinc finger-like domains"/>
    <property type="match status" value="1"/>
</dbReference>
<evidence type="ECO:0000256" key="2">
    <source>
        <dbReference type="SAM" id="MobiDB-lite"/>
    </source>
</evidence>
<keyword evidence="1" id="KW-0479">Metal-binding</keyword>
<dbReference type="InterPro" id="IPR001878">
    <property type="entry name" value="Znf_CCHC"/>
</dbReference>
<dbReference type="InterPro" id="IPR036875">
    <property type="entry name" value="Znf_CCHC_sf"/>
</dbReference>
<feature type="compositionally biased region" description="Basic residues" evidence="2">
    <location>
        <begin position="85"/>
        <end position="95"/>
    </location>
</feature>
<gene>
    <name evidence="4" type="ORF">ACJIZ3_006197</name>
</gene>
<dbReference type="Proteomes" id="UP001634393">
    <property type="component" value="Unassembled WGS sequence"/>
</dbReference>
<dbReference type="EMBL" id="JBJXBP010000007">
    <property type="protein sequence ID" value="KAL3820292.1"/>
    <property type="molecule type" value="Genomic_DNA"/>
</dbReference>
<dbReference type="SMART" id="SM00343">
    <property type="entry name" value="ZnF_C2HC"/>
    <property type="match status" value="1"/>
</dbReference>
<accession>A0ABD3S739</accession>
<keyword evidence="5" id="KW-1185">Reference proteome</keyword>
<comment type="caution">
    <text evidence="4">The sequence shown here is derived from an EMBL/GenBank/DDBJ whole genome shotgun (WGS) entry which is preliminary data.</text>
</comment>
<organism evidence="4 5">
    <name type="scientific">Penstemon smallii</name>
    <dbReference type="NCBI Taxonomy" id="265156"/>
    <lineage>
        <taxon>Eukaryota</taxon>
        <taxon>Viridiplantae</taxon>
        <taxon>Streptophyta</taxon>
        <taxon>Embryophyta</taxon>
        <taxon>Tracheophyta</taxon>
        <taxon>Spermatophyta</taxon>
        <taxon>Magnoliopsida</taxon>
        <taxon>eudicotyledons</taxon>
        <taxon>Gunneridae</taxon>
        <taxon>Pentapetalae</taxon>
        <taxon>asterids</taxon>
        <taxon>lamiids</taxon>
        <taxon>Lamiales</taxon>
        <taxon>Plantaginaceae</taxon>
        <taxon>Cheloneae</taxon>
        <taxon>Penstemon</taxon>
    </lineage>
</organism>
<protein>
    <recommendedName>
        <fullName evidence="3">CCHC-type domain-containing protein</fullName>
    </recommendedName>
</protein>
<feature type="domain" description="CCHC-type" evidence="3">
    <location>
        <begin position="119"/>
        <end position="135"/>
    </location>
</feature>
<keyword evidence="1" id="KW-0863">Zinc-finger</keyword>
<reference evidence="4 5" key="1">
    <citation type="submission" date="2024-12" db="EMBL/GenBank/DDBJ databases">
        <title>The unique morphological basis and parallel evolutionary history of personate flowers in Penstemon.</title>
        <authorList>
            <person name="Depatie T.H."/>
            <person name="Wessinger C.A."/>
        </authorList>
    </citation>
    <scope>NUCLEOTIDE SEQUENCE [LARGE SCALE GENOMIC DNA]</scope>
    <source>
        <strain evidence="4">WTNN_2</strain>
        <tissue evidence="4">Leaf</tissue>
    </source>
</reference>
<feature type="compositionally biased region" description="Polar residues" evidence="2">
    <location>
        <begin position="73"/>
        <end position="82"/>
    </location>
</feature>
<feature type="region of interest" description="Disordered" evidence="2">
    <location>
        <begin position="72"/>
        <end position="113"/>
    </location>
</feature>
<dbReference type="Pfam" id="PF14223">
    <property type="entry name" value="Retrotran_gag_2"/>
    <property type="match status" value="1"/>
</dbReference>
<dbReference type="AlphaFoldDB" id="A0ABD3S739"/>
<feature type="compositionally biased region" description="Basic and acidic residues" evidence="2">
    <location>
        <begin position="100"/>
        <end position="113"/>
    </location>
</feature>